<feature type="transmembrane region" description="Helical" evidence="6">
    <location>
        <begin position="274"/>
        <end position="291"/>
    </location>
</feature>
<evidence type="ECO:0000256" key="6">
    <source>
        <dbReference type="SAM" id="Phobius"/>
    </source>
</evidence>
<dbReference type="InterPro" id="IPR037185">
    <property type="entry name" value="EmrE-like"/>
</dbReference>
<dbReference type="RefSeq" id="WP_080523478.1">
    <property type="nucleotide sequence ID" value="NZ_LPUF01000002.1"/>
</dbReference>
<feature type="transmembrane region" description="Helical" evidence="6">
    <location>
        <begin position="157"/>
        <end position="176"/>
    </location>
</feature>
<keyword evidence="3 6" id="KW-0812">Transmembrane</keyword>
<comment type="subcellular location">
    <subcellularLocation>
        <location evidence="1">Membrane</location>
        <topology evidence="1">Multi-pass membrane protein</topology>
    </subcellularLocation>
</comment>
<dbReference type="PANTHER" id="PTHR32322">
    <property type="entry name" value="INNER MEMBRANE TRANSPORTER"/>
    <property type="match status" value="1"/>
</dbReference>
<protein>
    <recommendedName>
        <fullName evidence="7">EamA domain-containing protein</fullName>
    </recommendedName>
</protein>
<keyword evidence="4 6" id="KW-1133">Transmembrane helix</keyword>
<feature type="transmembrane region" description="Helical" evidence="6">
    <location>
        <begin position="251"/>
        <end position="268"/>
    </location>
</feature>
<dbReference type="EMBL" id="LPUF01000002">
    <property type="protein sequence ID" value="OQK16100.1"/>
    <property type="molecule type" value="Genomic_DNA"/>
</dbReference>
<dbReference type="GO" id="GO:0016020">
    <property type="term" value="C:membrane"/>
    <property type="evidence" value="ECO:0007669"/>
    <property type="project" value="UniProtKB-SubCell"/>
</dbReference>
<accession>A0A1V8M3G4</accession>
<evidence type="ECO:0000313" key="8">
    <source>
        <dbReference type="EMBL" id="OQK16100.1"/>
    </source>
</evidence>
<dbReference type="OrthoDB" id="9794287at2"/>
<dbReference type="Pfam" id="PF00892">
    <property type="entry name" value="EamA"/>
    <property type="match status" value="2"/>
</dbReference>
<evidence type="ECO:0000313" key="9">
    <source>
        <dbReference type="Proteomes" id="UP000191980"/>
    </source>
</evidence>
<evidence type="ECO:0000256" key="4">
    <source>
        <dbReference type="ARBA" id="ARBA00022989"/>
    </source>
</evidence>
<feature type="transmembrane region" description="Helical" evidence="6">
    <location>
        <begin position="12"/>
        <end position="33"/>
    </location>
</feature>
<feature type="transmembrane region" description="Helical" evidence="6">
    <location>
        <begin position="134"/>
        <end position="151"/>
    </location>
</feature>
<evidence type="ECO:0000259" key="7">
    <source>
        <dbReference type="Pfam" id="PF00892"/>
    </source>
</evidence>
<comment type="similarity">
    <text evidence="2">Belongs to the EamA transporter family.</text>
</comment>
<organism evidence="8 9">
    <name type="scientific">Methyloprofundus sedimenti</name>
    <dbReference type="NCBI Taxonomy" id="1420851"/>
    <lineage>
        <taxon>Bacteria</taxon>
        <taxon>Pseudomonadati</taxon>
        <taxon>Pseudomonadota</taxon>
        <taxon>Gammaproteobacteria</taxon>
        <taxon>Methylococcales</taxon>
        <taxon>Methylococcaceae</taxon>
        <taxon>Methyloprofundus</taxon>
    </lineage>
</organism>
<feature type="transmembrane region" description="Helical" evidence="6">
    <location>
        <begin position="108"/>
        <end position="127"/>
    </location>
</feature>
<evidence type="ECO:0000256" key="3">
    <source>
        <dbReference type="ARBA" id="ARBA00022692"/>
    </source>
</evidence>
<comment type="caution">
    <text evidence="8">The sequence shown here is derived from an EMBL/GenBank/DDBJ whole genome shotgun (WGS) entry which is preliminary data.</text>
</comment>
<evidence type="ECO:0000256" key="1">
    <source>
        <dbReference type="ARBA" id="ARBA00004141"/>
    </source>
</evidence>
<evidence type="ECO:0000256" key="2">
    <source>
        <dbReference type="ARBA" id="ARBA00007362"/>
    </source>
</evidence>
<dbReference type="InterPro" id="IPR050638">
    <property type="entry name" value="AA-Vitamin_Transporters"/>
</dbReference>
<dbReference type="SUPFAM" id="SSF103481">
    <property type="entry name" value="Multidrug resistance efflux transporter EmrE"/>
    <property type="match status" value="2"/>
</dbReference>
<name>A0A1V8M3G4_9GAMM</name>
<dbReference type="InterPro" id="IPR000620">
    <property type="entry name" value="EamA_dom"/>
</dbReference>
<reference evidence="8 9" key="1">
    <citation type="submission" date="2015-12" db="EMBL/GenBank/DDBJ databases">
        <authorList>
            <person name="Shamseldin A."/>
            <person name="Moawad H."/>
            <person name="Abd El-Rahim W.M."/>
            <person name="Sadowsky M.J."/>
        </authorList>
    </citation>
    <scope>NUCLEOTIDE SEQUENCE [LARGE SCALE GENOMIC DNA]</scope>
    <source>
        <strain evidence="8 9">WF1</strain>
    </source>
</reference>
<feature type="transmembrane region" description="Helical" evidence="6">
    <location>
        <begin position="45"/>
        <end position="66"/>
    </location>
</feature>
<dbReference type="PANTHER" id="PTHR32322:SF2">
    <property type="entry name" value="EAMA DOMAIN-CONTAINING PROTEIN"/>
    <property type="match status" value="1"/>
</dbReference>
<dbReference type="Proteomes" id="UP000191980">
    <property type="component" value="Unassembled WGS sequence"/>
</dbReference>
<gene>
    <name evidence="8" type="ORF">AU255_13405</name>
</gene>
<evidence type="ECO:0000256" key="5">
    <source>
        <dbReference type="ARBA" id="ARBA00023136"/>
    </source>
</evidence>
<feature type="transmembrane region" description="Helical" evidence="6">
    <location>
        <begin position="188"/>
        <end position="211"/>
    </location>
</feature>
<dbReference type="AlphaFoldDB" id="A0A1V8M3G4"/>
<keyword evidence="9" id="KW-1185">Reference proteome</keyword>
<dbReference type="STRING" id="1420851.AU255_13405"/>
<keyword evidence="5 6" id="KW-0472">Membrane</keyword>
<feature type="transmembrane region" description="Helical" evidence="6">
    <location>
        <begin position="217"/>
        <end position="239"/>
    </location>
</feature>
<feature type="domain" description="EamA" evidence="7">
    <location>
        <begin position="16"/>
        <end position="150"/>
    </location>
</feature>
<feature type="transmembrane region" description="Helical" evidence="6">
    <location>
        <begin position="78"/>
        <end position="102"/>
    </location>
</feature>
<sequence>MINLNFINRKQKLSLTGILAALCSAFLFGIGMPLSKLLLNEVSPWMLAGLLYLGSGVGLSVYRLLSHAPKVKMPRNDLVWFLSAILSGGIIAPVLLMLGLLATSASGASLLLNSESVFTTLLAWFVFKENFDRRIALGIIFIIAGATLLSWPNEIRFSEVWPALAIICACFMWAIDNNLTRKVSLYDATWIAAVKGLISGVVNITIAIILGAKLPPLLNLSGALVLGFVAYGVSLMLFVIGLRHLGAARTGAYFSIAPFIGALLALIMGEPLTLTLFISGALMAVGIWLHITEYHAHFHIHEAIEHNHEHRHDEHHLHDHDIAIEPGIKHRHLHKHAQISHAHAHFPDAHHLHKHN</sequence>
<proteinExistence type="inferred from homology"/>
<feature type="domain" description="EamA" evidence="7">
    <location>
        <begin position="161"/>
        <end position="289"/>
    </location>
</feature>